<sequence>MKKSLLALSLLSAFGIASAQSSVTMYGIVDAGITYDNGSSAGTVTKLESGIESGSRLGFRGTEDLGSGLKALFVLEQGFDIDTGKSGQGGRLFGRQAWVGLNSEYGQVSAGRQYTPIFNAYGVVDPFGKGTSGDIYTLFGRASDFLSEYKRMDNSVVYTTPSSLGGFNAAVAYSFGEVAGDEKKQAQAGLSLGYNNGPLSVVYAYHKANNALAKPPASTETYQAHLVGGTYDFKVVKLHVAAEQVKHGDNHKTESYLLGATVPVGQHSLFADYTYRNDKMNDDSNSDQFAIGYNHNLSKRTNLYTILAYTTNDPKAKINVDVYGKSYKSVQLGIRHAF</sequence>
<dbReference type="OrthoDB" id="5289162at2"/>
<comment type="subunit">
    <text evidence="2">Homotrimer.</text>
</comment>
<evidence type="ECO:0000313" key="14">
    <source>
        <dbReference type="Proteomes" id="UP000294829"/>
    </source>
</evidence>
<keyword evidence="10" id="KW-0998">Cell outer membrane</keyword>
<protein>
    <submittedName>
        <fullName evidence="13">Porin</fullName>
    </submittedName>
</protein>
<dbReference type="RefSeq" id="WP_133326161.1">
    <property type="nucleotide sequence ID" value="NZ_SMYL01000002.1"/>
</dbReference>
<dbReference type="InterPro" id="IPR023614">
    <property type="entry name" value="Porin_dom_sf"/>
</dbReference>
<comment type="caution">
    <text evidence="13">The sequence shown here is derived from an EMBL/GenBank/DDBJ whole genome shotgun (WGS) entry which is preliminary data.</text>
</comment>
<feature type="domain" description="Porin" evidence="12">
    <location>
        <begin position="7"/>
        <end position="313"/>
    </location>
</feature>
<evidence type="ECO:0000256" key="7">
    <source>
        <dbReference type="ARBA" id="ARBA00023065"/>
    </source>
</evidence>
<dbReference type="GO" id="GO:0009279">
    <property type="term" value="C:cell outer membrane"/>
    <property type="evidence" value="ECO:0007669"/>
    <property type="project" value="UniProtKB-SubCell"/>
</dbReference>
<dbReference type="GO" id="GO:0046930">
    <property type="term" value="C:pore complex"/>
    <property type="evidence" value="ECO:0007669"/>
    <property type="project" value="UniProtKB-KW"/>
</dbReference>
<dbReference type="Proteomes" id="UP000294829">
    <property type="component" value="Unassembled WGS sequence"/>
</dbReference>
<gene>
    <name evidence="13" type="ORF">E2I14_05275</name>
</gene>
<keyword evidence="3" id="KW-0813">Transport</keyword>
<evidence type="ECO:0000256" key="1">
    <source>
        <dbReference type="ARBA" id="ARBA00004571"/>
    </source>
</evidence>
<dbReference type="EMBL" id="SMYL01000002">
    <property type="protein sequence ID" value="TDK67175.1"/>
    <property type="molecule type" value="Genomic_DNA"/>
</dbReference>
<keyword evidence="14" id="KW-1185">Reference proteome</keyword>
<proteinExistence type="predicted"/>
<organism evidence="13 14">
    <name type="scientific">Sapientia aquatica</name>
    <dbReference type="NCBI Taxonomy" id="1549640"/>
    <lineage>
        <taxon>Bacteria</taxon>
        <taxon>Pseudomonadati</taxon>
        <taxon>Pseudomonadota</taxon>
        <taxon>Betaproteobacteria</taxon>
        <taxon>Burkholderiales</taxon>
        <taxon>Oxalobacteraceae</taxon>
        <taxon>Sapientia</taxon>
    </lineage>
</organism>
<dbReference type="Pfam" id="PF13609">
    <property type="entry name" value="Porin_4"/>
    <property type="match status" value="1"/>
</dbReference>
<comment type="subcellular location">
    <subcellularLocation>
        <location evidence="1">Cell outer membrane</location>
        <topology evidence="1">Multi-pass membrane protein</topology>
    </subcellularLocation>
</comment>
<evidence type="ECO:0000256" key="3">
    <source>
        <dbReference type="ARBA" id="ARBA00022448"/>
    </source>
</evidence>
<keyword evidence="5" id="KW-0812">Transmembrane</keyword>
<evidence type="ECO:0000256" key="4">
    <source>
        <dbReference type="ARBA" id="ARBA00022452"/>
    </source>
</evidence>
<feature type="signal peptide" evidence="11">
    <location>
        <begin position="1"/>
        <end position="19"/>
    </location>
</feature>
<dbReference type="InterPro" id="IPR033900">
    <property type="entry name" value="Gram_neg_porin_domain"/>
</dbReference>
<accession>A0A4R5W486</accession>
<dbReference type="InterPro" id="IPR002299">
    <property type="entry name" value="Porin_Neis"/>
</dbReference>
<dbReference type="PANTHER" id="PTHR34501:SF9">
    <property type="entry name" value="MAJOR OUTER MEMBRANE PROTEIN P.IA"/>
    <property type="match status" value="1"/>
</dbReference>
<keyword evidence="6 11" id="KW-0732">Signal</keyword>
<evidence type="ECO:0000259" key="12">
    <source>
        <dbReference type="Pfam" id="PF13609"/>
    </source>
</evidence>
<evidence type="ECO:0000256" key="5">
    <source>
        <dbReference type="ARBA" id="ARBA00022692"/>
    </source>
</evidence>
<dbReference type="SUPFAM" id="SSF56935">
    <property type="entry name" value="Porins"/>
    <property type="match status" value="1"/>
</dbReference>
<dbReference type="GO" id="GO:0006811">
    <property type="term" value="P:monoatomic ion transport"/>
    <property type="evidence" value="ECO:0007669"/>
    <property type="project" value="UniProtKB-KW"/>
</dbReference>
<dbReference type="PRINTS" id="PR00184">
    <property type="entry name" value="NEISSPPORIN"/>
</dbReference>
<name>A0A4R5W486_9BURK</name>
<dbReference type="CDD" id="cd00342">
    <property type="entry name" value="gram_neg_porins"/>
    <property type="match status" value="1"/>
</dbReference>
<keyword evidence="7" id="KW-0406">Ion transport</keyword>
<dbReference type="AlphaFoldDB" id="A0A4R5W486"/>
<evidence type="ECO:0000256" key="8">
    <source>
        <dbReference type="ARBA" id="ARBA00023114"/>
    </source>
</evidence>
<dbReference type="PANTHER" id="PTHR34501">
    <property type="entry name" value="PROTEIN YDDL-RELATED"/>
    <property type="match status" value="1"/>
</dbReference>
<evidence type="ECO:0000256" key="6">
    <source>
        <dbReference type="ARBA" id="ARBA00022729"/>
    </source>
</evidence>
<evidence type="ECO:0000256" key="10">
    <source>
        <dbReference type="ARBA" id="ARBA00023237"/>
    </source>
</evidence>
<evidence type="ECO:0000256" key="9">
    <source>
        <dbReference type="ARBA" id="ARBA00023136"/>
    </source>
</evidence>
<evidence type="ECO:0000313" key="13">
    <source>
        <dbReference type="EMBL" id="TDK67175.1"/>
    </source>
</evidence>
<dbReference type="GO" id="GO:0015288">
    <property type="term" value="F:porin activity"/>
    <property type="evidence" value="ECO:0007669"/>
    <property type="project" value="UniProtKB-KW"/>
</dbReference>
<dbReference type="Gene3D" id="2.40.160.10">
    <property type="entry name" value="Porin"/>
    <property type="match status" value="1"/>
</dbReference>
<keyword evidence="4" id="KW-1134">Transmembrane beta strand</keyword>
<evidence type="ECO:0000256" key="11">
    <source>
        <dbReference type="SAM" id="SignalP"/>
    </source>
</evidence>
<evidence type="ECO:0000256" key="2">
    <source>
        <dbReference type="ARBA" id="ARBA00011233"/>
    </source>
</evidence>
<keyword evidence="9" id="KW-0472">Membrane</keyword>
<dbReference type="InterPro" id="IPR050298">
    <property type="entry name" value="Gram-neg_bact_OMP"/>
</dbReference>
<reference evidence="13 14" key="1">
    <citation type="submission" date="2019-03" db="EMBL/GenBank/DDBJ databases">
        <title>Sapientia aquatica gen. nov., sp. nov., isolated from a crater lake.</title>
        <authorList>
            <person name="Felfoldi T."/>
            <person name="Szabo A."/>
            <person name="Toth E."/>
            <person name="Schumann P."/>
            <person name="Keki Z."/>
            <person name="Marialigeti K."/>
            <person name="Mathe I."/>
        </authorList>
    </citation>
    <scope>NUCLEOTIDE SEQUENCE [LARGE SCALE GENOMIC DNA]</scope>
    <source>
        <strain evidence="13 14">SA-152</strain>
    </source>
</reference>
<feature type="chain" id="PRO_5021019801" evidence="11">
    <location>
        <begin position="20"/>
        <end position="338"/>
    </location>
</feature>
<keyword evidence="8" id="KW-0626">Porin</keyword>